<dbReference type="InterPro" id="IPR013751">
    <property type="entry name" value="ACP_syn_III_N"/>
</dbReference>
<dbReference type="PANTHER" id="PTHR34069">
    <property type="entry name" value="3-OXOACYL-[ACYL-CARRIER-PROTEIN] SYNTHASE 3"/>
    <property type="match status" value="1"/>
</dbReference>
<dbReference type="InterPro" id="IPR016039">
    <property type="entry name" value="Thiolase-like"/>
</dbReference>
<dbReference type="SUPFAM" id="SSF53901">
    <property type="entry name" value="Thiolase-like"/>
    <property type="match status" value="2"/>
</dbReference>
<accession>A0ABS4GAT6</accession>
<evidence type="ECO:0000313" key="6">
    <source>
        <dbReference type="Proteomes" id="UP001519342"/>
    </source>
</evidence>
<dbReference type="InterPro" id="IPR013747">
    <property type="entry name" value="ACP_syn_III_C"/>
</dbReference>
<dbReference type="PANTHER" id="PTHR34069:SF2">
    <property type="entry name" value="BETA-KETOACYL-[ACYL-CARRIER-PROTEIN] SYNTHASE III"/>
    <property type="match status" value="1"/>
</dbReference>
<gene>
    <name evidence="5" type="ORF">J2Z76_000363</name>
</gene>
<keyword evidence="2 5" id="KW-0012">Acyltransferase</keyword>
<keyword evidence="6" id="KW-1185">Reference proteome</keyword>
<organism evidence="5 6">
    <name type="scientific">Sedimentibacter acidaminivorans</name>
    <dbReference type="NCBI Taxonomy" id="913099"/>
    <lineage>
        <taxon>Bacteria</taxon>
        <taxon>Bacillati</taxon>
        <taxon>Bacillota</taxon>
        <taxon>Tissierellia</taxon>
        <taxon>Sedimentibacter</taxon>
    </lineage>
</organism>
<dbReference type="RefSeq" id="WP_209510265.1">
    <property type="nucleotide sequence ID" value="NZ_JAGGKS010000001.1"/>
</dbReference>
<comment type="caution">
    <text evidence="5">The sequence shown here is derived from an EMBL/GenBank/DDBJ whole genome shotgun (WGS) entry which is preliminary data.</text>
</comment>
<dbReference type="NCBIfam" id="NF005308">
    <property type="entry name" value="PRK06840.1"/>
    <property type="match status" value="1"/>
</dbReference>
<name>A0ABS4GAT6_9FIRM</name>
<dbReference type="Pfam" id="PF08541">
    <property type="entry name" value="ACP_syn_III_C"/>
    <property type="match status" value="1"/>
</dbReference>
<evidence type="ECO:0000256" key="1">
    <source>
        <dbReference type="ARBA" id="ARBA00022679"/>
    </source>
</evidence>
<proteinExistence type="predicted"/>
<feature type="domain" description="Beta-ketoacyl-[acyl-carrier-protein] synthase III N-terminal" evidence="4">
    <location>
        <begin position="106"/>
        <end position="187"/>
    </location>
</feature>
<reference evidence="5 6" key="1">
    <citation type="submission" date="2021-03" db="EMBL/GenBank/DDBJ databases">
        <title>Genomic Encyclopedia of Type Strains, Phase IV (KMG-IV): sequencing the most valuable type-strain genomes for metagenomic binning, comparative biology and taxonomic classification.</title>
        <authorList>
            <person name="Goeker M."/>
        </authorList>
    </citation>
    <scope>NUCLEOTIDE SEQUENCE [LARGE SCALE GENOMIC DNA]</scope>
    <source>
        <strain evidence="5 6">DSM 24004</strain>
    </source>
</reference>
<dbReference type="Gene3D" id="3.40.47.10">
    <property type="match status" value="1"/>
</dbReference>
<sequence length="336" mass="37402">MGIVGIKNIGIYVPSKEKDSFRISKLSGIPEEVIREKFGIIKVHEASDEETVSAMGIEAAKNALNGFDPKDLDLVVYCGSEYKDYYLYNCAAKIQNEIGALNANAFEIHSLCSAGVYSLKILKSMMLCDEKINNVLLVSSSKETQIVNYLNHNSRFMFNFGDGAAAVLLQKGLNKNVILETHMISDGRFSEDVAVFGVGCKNFNKQKNINYEDRFLDVPDIINMKKRLDPITLGNFNNVIEESLRKSGYKNKDVNFIAPIFMKRSILENILNKFNLTEENSFVLENYGHCQSADAFISLMEGSALGRLKDGDIAVLIGAGTGYTWAATTVRWGHEN</sequence>
<dbReference type="GO" id="GO:0033818">
    <property type="term" value="F:beta-ketoacyl-acyl-carrier-protein synthase III activity"/>
    <property type="evidence" value="ECO:0007669"/>
    <property type="project" value="UniProtKB-EC"/>
</dbReference>
<dbReference type="EMBL" id="JAGGKS010000001">
    <property type="protein sequence ID" value="MBP1924510.1"/>
    <property type="molecule type" value="Genomic_DNA"/>
</dbReference>
<keyword evidence="1 5" id="KW-0808">Transferase</keyword>
<feature type="domain" description="Beta-ketoacyl-[acyl-carrier-protein] synthase III C-terminal" evidence="3">
    <location>
        <begin position="244"/>
        <end position="332"/>
    </location>
</feature>
<evidence type="ECO:0000313" key="5">
    <source>
        <dbReference type="EMBL" id="MBP1924510.1"/>
    </source>
</evidence>
<dbReference type="EC" id="2.3.1.180" evidence="5"/>
<evidence type="ECO:0000256" key="2">
    <source>
        <dbReference type="ARBA" id="ARBA00023315"/>
    </source>
</evidence>
<evidence type="ECO:0000259" key="4">
    <source>
        <dbReference type="Pfam" id="PF08545"/>
    </source>
</evidence>
<dbReference type="Proteomes" id="UP001519342">
    <property type="component" value="Unassembled WGS sequence"/>
</dbReference>
<protein>
    <submittedName>
        <fullName evidence="5">3-oxoacyl-[acyl-carrier-protein] synthase-3</fullName>
        <ecNumber evidence="5">2.3.1.180</ecNumber>
    </submittedName>
</protein>
<dbReference type="Pfam" id="PF08545">
    <property type="entry name" value="ACP_syn_III"/>
    <property type="match status" value="1"/>
</dbReference>
<evidence type="ECO:0000259" key="3">
    <source>
        <dbReference type="Pfam" id="PF08541"/>
    </source>
</evidence>